<comment type="caution">
    <text evidence="3">The sequence shown here is derived from an EMBL/GenBank/DDBJ whole genome shotgun (WGS) entry which is preliminary data.</text>
</comment>
<accession>A0ABQ5ICG1</accession>
<evidence type="ECO:0000313" key="4">
    <source>
        <dbReference type="Proteomes" id="UP001151760"/>
    </source>
</evidence>
<proteinExistence type="predicted"/>
<feature type="region of interest" description="Disordered" evidence="2">
    <location>
        <begin position="433"/>
        <end position="456"/>
    </location>
</feature>
<dbReference type="Pfam" id="PF14223">
    <property type="entry name" value="Retrotran_gag_2"/>
    <property type="match status" value="1"/>
</dbReference>
<evidence type="ECO:0000256" key="2">
    <source>
        <dbReference type="SAM" id="MobiDB-lite"/>
    </source>
</evidence>
<protein>
    <submittedName>
        <fullName evidence="3">Uncharacterized protein</fullName>
    </submittedName>
</protein>
<reference evidence="3" key="2">
    <citation type="submission" date="2022-01" db="EMBL/GenBank/DDBJ databases">
        <authorList>
            <person name="Yamashiro T."/>
            <person name="Shiraishi A."/>
            <person name="Satake H."/>
            <person name="Nakayama K."/>
        </authorList>
    </citation>
    <scope>NUCLEOTIDE SEQUENCE</scope>
</reference>
<keyword evidence="1" id="KW-0175">Coiled coil</keyword>
<dbReference type="EMBL" id="BQNB010020544">
    <property type="protein sequence ID" value="GJT97122.1"/>
    <property type="molecule type" value="Genomic_DNA"/>
</dbReference>
<reference evidence="3" key="1">
    <citation type="journal article" date="2022" name="Int. J. Mol. Sci.">
        <title>Draft Genome of Tanacetum Coccineum: Genomic Comparison of Closely Related Tanacetum-Family Plants.</title>
        <authorList>
            <person name="Yamashiro T."/>
            <person name="Shiraishi A."/>
            <person name="Nakayama K."/>
            <person name="Satake H."/>
        </authorList>
    </citation>
    <scope>NUCLEOTIDE SEQUENCE</scope>
</reference>
<feature type="coiled-coil region" evidence="1">
    <location>
        <begin position="393"/>
        <end position="420"/>
    </location>
</feature>
<dbReference type="Proteomes" id="UP001151760">
    <property type="component" value="Unassembled WGS sequence"/>
</dbReference>
<gene>
    <name evidence="3" type="ORF">Tco_1092640</name>
</gene>
<sequence>MISGKHEDGAVVPISALIKLREIIGKWLCTIVQRLVDGKETFTHHKDAKTPPLMRAIEKRFGGNTATKKTQKNLLKLQYENFSTSSTEVIEQTYERLQKLISSLESLVKLFSEDQSEVLRLQKLISQLEIHGESISQEDINLKFLRSLPSEWKTHTLIWRNKTNLEELSLDDLFNNLKIYEAEVKGSSSLSQNTQNVAFVSSNNSGSTNEAVKTAHGVFTANSKDNASTLPNVDSLSDAVIYSFFVSQSNSSQLDNEDLKQIDLDDLEEMDLKWQMVMLTIRARRFLKKTGRNLGINGTDTIGFDKTKCDGFSYDLSDQAEDGPTNFALMAYTSSESSNSSGSDTKSQLNVAAYKAGLESVEDRLVMNKKNETVYEEDIKILKIDVMLRDKALTEHRKRFEKAKKERDDLKLRLEMFENSSKNLSKLLDSQVSDNHKSGLGYDSQVSDENKSDEQNISQIDDKNKTGEGYHAVPPPYIGNFLPPKPELVLVDTNESVFSESAKKDCGAPIIED</sequence>
<evidence type="ECO:0000256" key="1">
    <source>
        <dbReference type="SAM" id="Coils"/>
    </source>
</evidence>
<name>A0ABQ5ICG1_9ASTR</name>
<keyword evidence="4" id="KW-1185">Reference proteome</keyword>
<organism evidence="3 4">
    <name type="scientific">Tanacetum coccineum</name>
    <dbReference type="NCBI Taxonomy" id="301880"/>
    <lineage>
        <taxon>Eukaryota</taxon>
        <taxon>Viridiplantae</taxon>
        <taxon>Streptophyta</taxon>
        <taxon>Embryophyta</taxon>
        <taxon>Tracheophyta</taxon>
        <taxon>Spermatophyta</taxon>
        <taxon>Magnoliopsida</taxon>
        <taxon>eudicotyledons</taxon>
        <taxon>Gunneridae</taxon>
        <taxon>Pentapetalae</taxon>
        <taxon>asterids</taxon>
        <taxon>campanulids</taxon>
        <taxon>Asterales</taxon>
        <taxon>Asteraceae</taxon>
        <taxon>Asteroideae</taxon>
        <taxon>Anthemideae</taxon>
        <taxon>Anthemidinae</taxon>
        <taxon>Tanacetum</taxon>
    </lineage>
</organism>
<evidence type="ECO:0000313" key="3">
    <source>
        <dbReference type="EMBL" id="GJT97122.1"/>
    </source>
</evidence>